<dbReference type="NCBIfam" id="NF000648">
    <property type="entry name" value="PRK00026.1"/>
    <property type="match status" value="1"/>
</dbReference>
<dbReference type="GO" id="GO:0052906">
    <property type="term" value="F:tRNA (guanine(37)-N1)-methyltransferase activity"/>
    <property type="evidence" value="ECO:0007669"/>
    <property type="project" value="UniProtKB-UniRule"/>
</dbReference>
<evidence type="ECO:0000256" key="10">
    <source>
        <dbReference type="ARBA" id="ARBA00022691"/>
    </source>
</evidence>
<evidence type="ECO:0000256" key="9">
    <source>
        <dbReference type="ARBA" id="ARBA00022679"/>
    </source>
</evidence>
<keyword evidence="10 15" id="KW-0949">S-adenosyl-L-methionine</keyword>
<keyword evidence="9 15" id="KW-0808">Transferase</keyword>
<dbReference type="CDD" id="cd18080">
    <property type="entry name" value="TrmD-like"/>
    <property type="match status" value="1"/>
</dbReference>
<comment type="subcellular location">
    <subcellularLocation>
        <location evidence="2 15 17">Cytoplasm</location>
    </subcellularLocation>
</comment>
<comment type="subunit">
    <text evidence="4 15 17">Homodimer.</text>
</comment>
<dbReference type="EC" id="2.1.1.228" evidence="5 15"/>
<protein>
    <recommendedName>
        <fullName evidence="6 15">tRNA (guanine-N(1)-)-methyltransferase</fullName>
        <ecNumber evidence="5 15">2.1.1.228</ecNumber>
    </recommendedName>
    <alternativeName>
        <fullName evidence="12 15">M1G-methyltransferase</fullName>
    </alternativeName>
    <alternativeName>
        <fullName evidence="13 15">tRNA [GM37] methyltransferase</fullName>
    </alternativeName>
</protein>
<dbReference type="PIRSF" id="PIRSF000386">
    <property type="entry name" value="tRNA_mtase"/>
    <property type="match status" value="1"/>
</dbReference>
<dbReference type="InterPro" id="IPR029028">
    <property type="entry name" value="Alpha/beta_knot_MTases"/>
</dbReference>
<evidence type="ECO:0000256" key="5">
    <source>
        <dbReference type="ARBA" id="ARBA00012807"/>
    </source>
</evidence>
<gene>
    <name evidence="15 19" type="primary">trmD</name>
    <name evidence="19" type="ORF">BUCINSTRO3249_0258</name>
</gene>
<evidence type="ECO:0000313" key="20">
    <source>
        <dbReference type="Proteomes" id="UP000271849"/>
    </source>
</evidence>
<dbReference type="Pfam" id="PF01746">
    <property type="entry name" value="tRNA_m1G_MT"/>
    <property type="match status" value="1"/>
</dbReference>
<comment type="similarity">
    <text evidence="3 15 17">Belongs to the RNA methyltransferase TrmD family.</text>
</comment>
<sequence length="239" mass="27754">MIQFSIITIFPNMFDTIFQYGIIKKAIQKKIININIFNLRKYSTNKKGTVDDKVYGGGSGMIIMFLPLFKAVQAAKKSLNKKSKVIYLSPQGKLLNYQQIKRFIKKKHLIFICGRYKGIDERFIKSQVDEEWSIGDYILTGGELPAMIFIDTITRSIPGVLNNKQSLHEDSFINGLLDYPNYTRPKKINNFSVPSILLSGNHKKIKQWRLKHAIKNTQLKKPKMLINYKKLNKKNFFQK</sequence>
<evidence type="ECO:0000256" key="8">
    <source>
        <dbReference type="ARBA" id="ARBA00022603"/>
    </source>
</evidence>
<reference evidence="20" key="1">
    <citation type="submission" date="2018-09" db="EMBL/GenBank/DDBJ databases">
        <authorList>
            <person name="Manzano-Marin A."/>
            <person name="Manzano-Marin A."/>
        </authorList>
    </citation>
    <scope>NUCLEOTIDE SEQUENCE [LARGE SCALE GENOMIC DNA]</scope>
    <source>
        <strain evidence="20">BuCistrobi</strain>
    </source>
</reference>
<organism evidence="19 20">
    <name type="scientific">Buchnera aphidicola</name>
    <name type="common">Cinara strobi</name>
    <dbReference type="NCBI Taxonomy" id="1921549"/>
    <lineage>
        <taxon>Bacteria</taxon>
        <taxon>Pseudomonadati</taxon>
        <taxon>Pseudomonadota</taxon>
        <taxon>Gammaproteobacteria</taxon>
        <taxon>Enterobacterales</taxon>
        <taxon>Erwiniaceae</taxon>
        <taxon>Buchnera</taxon>
    </lineage>
</organism>
<comment type="catalytic activity">
    <reaction evidence="14 15 17">
        <text>guanosine(37) in tRNA + S-adenosyl-L-methionine = N(1)-methylguanosine(37) in tRNA + S-adenosyl-L-homocysteine + H(+)</text>
        <dbReference type="Rhea" id="RHEA:36899"/>
        <dbReference type="Rhea" id="RHEA-COMP:10145"/>
        <dbReference type="Rhea" id="RHEA-COMP:10147"/>
        <dbReference type="ChEBI" id="CHEBI:15378"/>
        <dbReference type="ChEBI" id="CHEBI:57856"/>
        <dbReference type="ChEBI" id="CHEBI:59789"/>
        <dbReference type="ChEBI" id="CHEBI:73542"/>
        <dbReference type="ChEBI" id="CHEBI:74269"/>
        <dbReference type="EC" id="2.1.1.228"/>
    </reaction>
</comment>
<evidence type="ECO:0000256" key="2">
    <source>
        <dbReference type="ARBA" id="ARBA00004496"/>
    </source>
</evidence>
<dbReference type="STRING" id="1921549.GCA_900128825_00257"/>
<keyword evidence="8 15" id="KW-0489">Methyltransferase</keyword>
<feature type="binding site" evidence="15 16">
    <location>
        <position position="114"/>
    </location>
    <ligand>
        <name>S-adenosyl-L-methionine</name>
        <dbReference type="ChEBI" id="CHEBI:59789"/>
    </ligand>
</feature>
<feature type="binding site" evidence="15 16">
    <location>
        <begin position="134"/>
        <end position="139"/>
    </location>
    <ligand>
        <name>S-adenosyl-L-methionine</name>
        <dbReference type="ChEBI" id="CHEBI:59789"/>
    </ligand>
</feature>
<accession>A0A3B1E7X8</accession>
<feature type="domain" description="tRNA methyltransferase TRMD/TRM10-type" evidence="18">
    <location>
        <begin position="3"/>
        <end position="225"/>
    </location>
</feature>
<name>A0A3B1E7X8_9GAMM</name>
<comment type="function">
    <text evidence="1 15 17">Specifically methylates guanosine-37 in various tRNAs.</text>
</comment>
<dbReference type="GO" id="GO:0002939">
    <property type="term" value="P:tRNA N1-guanine methylation"/>
    <property type="evidence" value="ECO:0007669"/>
    <property type="project" value="TreeGrafter"/>
</dbReference>
<dbReference type="EMBL" id="LR025085">
    <property type="protein sequence ID" value="VAX76657.1"/>
    <property type="molecule type" value="Genomic_DNA"/>
</dbReference>
<evidence type="ECO:0000256" key="15">
    <source>
        <dbReference type="HAMAP-Rule" id="MF_00605"/>
    </source>
</evidence>
<evidence type="ECO:0000313" key="19">
    <source>
        <dbReference type="EMBL" id="VAX76657.1"/>
    </source>
</evidence>
<proteinExistence type="inferred from homology"/>
<keyword evidence="11 15" id="KW-0819">tRNA processing</keyword>
<dbReference type="GO" id="GO:0005829">
    <property type="term" value="C:cytosol"/>
    <property type="evidence" value="ECO:0007669"/>
    <property type="project" value="TreeGrafter"/>
</dbReference>
<dbReference type="InterPro" id="IPR016009">
    <property type="entry name" value="tRNA_MeTrfase_TRMD/TRM10"/>
</dbReference>
<evidence type="ECO:0000256" key="12">
    <source>
        <dbReference type="ARBA" id="ARBA00029736"/>
    </source>
</evidence>
<keyword evidence="7 15" id="KW-0963">Cytoplasm</keyword>
<evidence type="ECO:0000256" key="4">
    <source>
        <dbReference type="ARBA" id="ARBA00011738"/>
    </source>
</evidence>
<dbReference type="Gene3D" id="3.40.1280.10">
    <property type="match status" value="1"/>
</dbReference>
<dbReference type="InterPro" id="IPR023148">
    <property type="entry name" value="tRNA_m1G_MeTrfase_C_sf"/>
</dbReference>
<dbReference type="FunFam" id="3.40.1280.10:FF:000001">
    <property type="entry name" value="tRNA (guanine-N(1)-)-methyltransferase"/>
    <property type="match status" value="1"/>
</dbReference>
<evidence type="ECO:0000256" key="11">
    <source>
        <dbReference type="ARBA" id="ARBA00022694"/>
    </source>
</evidence>
<dbReference type="PANTHER" id="PTHR46417">
    <property type="entry name" value="TRNA (GUANINE-N(1)-)-METHYLTRANSFERASE"/>
    <property type="match status" value="1"/>
</dbReference>
<evidence type="ECO:0000256" key="17">
    <source>
        <dbReference type="RuleBase" id="RU003464"/>
    </source>
</evidence>
<dbReference type="InterPro" id="IPR002649">
    <property type="entry name" value="tRNA_m1G_MeTrfase_TrmD"/>
</dbReference>
<evidence type="ECO:0000256" key="7">
    <source>
        <dbReference type="ARBA" id="ARBA00022490"/>
    </source>
</evidence>
<dbReference type="HAMAP" id="MF_00605">
    <property type="entry name" value="TrmD"/>
    <property type="match status" value="1"/>
</dbReference>
<dbReference type="AlphaFoldDB" id="A0A3B1E7X8"/>
<evidence type="ECO:0000256" key="1">
    <source>
        <dbReference type="ARBA" id="ARBA00002634"/>
    </source>
</evidence>
<dbReference type="Gene3D" id="1.10.1270.20">
    <property type="entry name" value="tRNA(m1g37)methyltransferase, domain 2"/>
    <property type="match status" value="1"/>
</dbReference>
<dbReference type="NCBIfam" id="TIGR00088">
    <property type="entry name" value="trmD"/>
    <property type="match status" value="1"/>
</dbReference>
<evidence type="ECO:0000256" key="6">
    <source>
        <dbReference type="ARBA" id="ARBA00014679"/>
    </source>
</evidence>
<evidence type="ECO:0000256" key="13">
    <source>
        <dbReference type="ARBA" id="ARBA00033392"/>
    </source>
</evidence>
<evidence type="ECO:0000259" key="18">
    <source>
        <dbReference type="Pfam" id="PF01746"/>
    </source>
</evidence>
<dbReference type="InterPro" id="IPR029026">
    <property type="entry name" value="tRNA_m1G_MTases_N"/>
</dbReference>
<evidence type="ECO:0000256" key="3">
    <source>
        <dbReference type="ARBA" id="ARBA00007630"/>
    </source>
</evidence>
<dbReference type="Proteomes" id="UP000271849">
    <property type="component" value="Chromosome"/>
</dbReference>
<dbReference type="PANTHER" id="PTHR46417:SF1">
    <property type="entry name" value="TRNA (GUANINE-N(1)-)-METHYLTRANSFERASE"/>
    <property type="match status" value="1"/>
</dbReference>
<dbReference type="RefSeq" id="WP_158349132.1">
    <property type="nucleotide sequence ID" value="NZ_LR025085.1"/>
</dbReference>
<dbReference type="SUPFAM" id="SSF75217">
    <property type="entry name" value="alpha/beta knot"/>
    <property type="match status" value="1"/>
</dbReference>
<dbReference type="OrthoDB" id="9807416at2"/>
<evidence type="ECO:0000256" key="14">
    <source>
        <dbReference type="ARBA" id="ARBA00047783"/>
    </source>
</evidence>
<evidence type="ECO:0000256" key="16">
    <source>
        <dbReference type="PIRSR" id="PIRSR000386-1"/>
    </source>
</evidence>